<reference evidence="1 2" key="1">
    <citation type="submission" date="2018-11" db="EMBL/GenBank/DDBJ databases">
        <title>Aureibaculum marinum gen. nov., sp. nov., a member of the family Flavobacteriaceae isolated from the Bohai Sea.</title>
        <authorList>
            <person name="Ji X."/>
        </authorList>
    </citation>
    <scope>NUCLEOTIDE SEQUENCE [LARGE SCALE GENOMIC DNA]</scope>
    <source>
        <strain evidence="1 2">BH-SD17</strain>
    </source>
</reference>
<protein>
    <submittedName>
        <fullName evidence="1">SMI1/KNR4 family protein</fullName>
    </submittedName>
</protein>
<name>A0A3N4N2Y2_9FLAO</name>
<accession>A0A3N4N2Y2</accession>
<proteinExistence type="predicted"/>
<dbReference type="EMBL" id="RPFJ01000118">
    <property type="protein sequence ID" value="RPD89705.1"/>
    <property type="molecule type" value="Genomic_DNA"/>
</dbReference>
<dbReference type="OrthoDB" id="1147321at2"/>
<gene>
    <name evidence="1" type="ORF">EGM88_15795</name>
</gene>
<sequence>MIEEINKKFKELAEGKLTAKEWILWFEQNQKNVELVCGKLNYLKIKTRKSNTDIANAFYGQTAVIKWLQSKEIDISTSDIYEKSYNNEFDEYCKKEKDKLIEKRKIAKNKFGYLKEEYPKFYNQLIKSYDESTIIEKGVIISQIKSVESELSLSLTSQLITLFRHISIFEFEGIELNFEYLEKFIYKEKEFLILGEFWEYGDGDKLLYDIKNGSISVFAHEYNPPKIMLQAKTIKDFFEKNIVRHLKEYDE</sequence>
<dbReference type="InterPro" id="IPR037883">
    <property type="entry name" value="Knr4/Smi1-like_sf"/>
</dbReference>
<evidence type="ECO:0000313" key="1">
    <source>
        <dbReference type="EMBL" id="RPD89705.1"/>
    </source>
</evidence>
<dbReference type="AlphaFoldDB" id="A0A3N4N2Y2"/>
<keyword evidence="2" id="KW-1185">Reference proteome</keyword>
<organism evidence="1 2">
    <name type="scientific">Aureibaculum marinum</name>
    <dbReference type="NCBI Taxonomy" id="2487930"/>
    <lineage>
        <taxon>Bacteria</taxon>
        <taxon>Pseudomonadati</taxon>
        <taxon>Bacteroidota</taxon>
        <taxon>Flavobacteriia</taxon>
        <taxon>Flavobacteriales</taxon>
        <taxon>Flavobacteriaceae</taxon>
        <taxon>Aureibaculum</taxon>
    </lineage>
</organism>
<dbReference type="Proteomes" id="UP000270856">
    <property type="component" value="Unassembled WGS sequence"/>
</dbReference>
<dbReference type="RefSeq" id="WP_123899353.1">
    <property type="nucleotide sequence ID" value="NZ_RPFJ01000118.1"/>
</dbReference>
<evidence type="ECO:0000313" key="2">
    <source>
        <dbReference type="Proteomes" id="UP000270856"/>
    </source>
</evidence>
<comment type="caution">
    <text evidence="1">The sequence shown here is derived from an EMBL/GenBank/DDBJ whole genome shotgun (WGS) entry which is preliminary data.</text>
</comment>
<dbReference type="SUPFAM" id="SSF160631">
    <property type="entry name" value="SMI1/KNR4-like"/>
    <property type="match status" value="1"/>
</dbReference>